<comment type="caution">
    <text evidence="2">The sequence shown here is derived from an EMBL/GenBank/DDBJ whole genome shotgun (WGS) entry which is preliminary data.</text>
</comment>
<gene>
    <name evidence="2" type="ORF">mPipKuh1_004592</name>
</gene>
<dbReference type="Proteomes" id="UP000558488">
    <property type="component" value="Unassembled WGS sequence"/>
</dbReference>
<reference evidence="2 3" key="1">
    <citation type="journal article" date="2020" name="Nature">
        <title>Six reference-quality genomes reveal evolution of bat adaptations.</title>
        <authorList>
            <person name="Jebb D."/>
            <person name="Huang Z."/>
            <person name="Pippel M."/>
            <person name="Hughes G.M."/>
            <person name="Lavrichenko K."/>
            <person name="Devanna P."/>
            <person name="Winkler S."/>
            <person name="Jermiin L.S."/>
            <person name="Skirmuntt E.C."/>
            <person name="Katzourakis A."/>
            <person name="Burkitt-Gray L."/>
            <person name="Ray D.A."/>
            <person name="Sullivan K.A.M."/>
            <person name="Roscito J.G."/>
            <person name="Kirilenko B.M."/>
            <person name="Davalos L.M."/>
            <person name="Corthals A.P."/>
            <person name="Power M.L."/>
            <person name="Jones G."/>
            <person name="Ransome R.D."/>
            <person name="Dechmann D.K.N."/>
            <person name="Locatelli A.G."/>
            <person name="Puechmaille S.J."/>
            <person name="Fedrigo O."/>
            <person name="Jarvis E.D."/>
            <person name="Hiller M."/>
            <person name="Vernes S.C."/>
            <person name="Myers E.W."/>
            <person name="Teeling E.C."/>
        </authorList>
    </citation>
    <scope>NUCLEOTIDE SEQUENCE [LARGE SCALE GENOMIC DNA]</scope>
    <source>
        <strain evidence="2">MPipKuh1</strain>
        <tissue evidence="2">Flight muscle</tissue>
    </source>
</reference>
<evidence type="ECO:0000256" key="1">
    <source>
        <dbReference type="SAM" id="MobiDB-lite"/>
    </source>
</evidence>
<dbReference type="EMBL" id="JACAGB010000017">
    <property type="protein sequence ID" value="KAF6318434.1"/>
    <property type="molecule type" value="Genomic_DNA"/>
</dbReference>
<protein>
    <submittedName>
        <fullName evidence="2">ETS variant transcription factor 2</fullName>
    </submittedName>
</protein>
<dbReference type="AlphaFoldDB" id="A0A7J7V041"/>
<evidence type="ECO:0000313" key="3">
    <source>
        <dbReference type="Proteomes" id="UP000558488"/>
    </source>
</evidence>
<organism evidence="2 3">
    <name type="scientific">Pipistrellus kuhlii</name>
    <name type="common">Kuhl's pipistrelle</name>
    <dbReference type="NCBI Taxonomy" id="59472"/>
    <lineage>
        <taxon>Eukaryota</taxon>
        <taxon>Metazoa</taxon>
        <taxon>Chordata</taxon>
        <taxon>Craniata</taxon>
        <taxon>Vertebrata</taxon>
        <taxon>Euteleostomi</taxon>
        <taxon>Mammalia</taxon>
        <taxon>Eutheria</taxon>
        <taxon>Laurasiatheria</taxon>
        <taxon>Chiroptera</taxon>
        <taxon>Yangochiroptera</taxon>
        <taxon>Vespertilionidae</taxon>
        <taxon>Pipistrellus</taxon>
    </lineage>
</organism>
<feature type="compositionally biased region" description="Low complexity" evidence="1">
    <location>
        <begin position="110"/>
        <end position="131"/>
    </location>
</feature>
<feature type="compositionally biased region" description="Low complexity" evidence="1">
    <location>
        <begin position="180"/>
        <end position="191"/>
    </location>
</feature>
<keyword evidence="3" id="KW-1185">Reference proteome</keyword>
<feature type="region of interest" description="Disordered" evidence="1">
    <location>
        <begin position="106"/>
        <end position="144"/>
    </location>
</feature>
<name>A0A7J7V041_PIPKU</name>
<accession>A0A7J7V041</accession>
<proteinExistence type="predicted"/>
<evidence type="ECO:0000313" key="2">
    <source>
        <dbReference type="EMBL" id="KAF6318434.1"/>
    </source>
</evidence>
<sequence>MDLWKWDEASPQGVSLGNRLSRLEGAELGFCFPEVALQEDTLTEETCWKATSLPLAGLPQQDWSSASPHPETPWGAEHASQALWWSDGPQRGRTGWDAWSRVSPAPGPAPCAGSPGLAGPRSAASAACAGGTRPRRRPLFREGPWGRGLPRLLGLGAARGPHRLSRGVPGFRSHHLLRTRNAAAGGPRNAGLLSQNEPPR</sequence>
<feature type="region of interest" description="Disordered" evidence="1">
    <location>
        <begin position="179"/>
        <end position="200"/>
    </location>
</feature>